<proteinExistence type="predicted"/>
<dbReference type="Proteomes" id="UP000717995">
    <property type="component" value="Unassembled WGS sequence"/>
</dbReference>
<sequence>MTTMLLYKEIKALNRDEHKTLKLKPAADCAFAAHTHLVPLAGLEFFQAARHYPIIFIGQGEQLMPIALLGLAEGQNTFLDATLQWQANTYVPAFVRRYPFVMAQDGSENFTVCFDAAYSGWNEEEGRELFGAEGENSAYLNEMIQFLQNFTREMERTRELVSTLNTLELLTPRTLQLTHPSGESFVLRDFQAVDEAKFAALSDEQVLSLHKSGFLGWIYAHLMSLGNANLLFERFLANKAAASGADATKH</sequence>
<gene>
    <name evidence="1" type="ORF">JQX08_20980</name>
</gene>
<evidence type="ECO:0000313" key="1">
    <source>
        <dbReference type="EMBL" id="MBM7063199.1"/>
    </source>
</evidence>
<dbReference type="RefSeq" id="WP_205350377.1">
    <property type="nucleotide sequence ID" value="NZ_JAFEUP010000007.1"/>
</dbReference>
<reference evidence="1 2" key="1">
    <citation type="submission" date="2021-02" db="EMBL/GenBank/DDBJ databases">
        <authorList>
            <person name="Lee D.-H."/>
        </authorList>
    </citation>
    <scope>NUCLEOTIDE SEQUENCE [LARGE SCALE GENOMIC DNA]</scope>
    <source>
        <strain evidence="1 2">UL073</strain>
    </source>
</reference>
<keyword evidence="2" id="KW-1185">Reference proteome</keyword>
<accession>A0ABS2IJG4</accession>
<evidence type="ECO:0000313" key="2">
    <source>
        <dbReference type="Proteomes" id="UP000717995"/>
    </source>
</evidence>
<protein>
    <submittedName>
        <fullName evidence="1">SapC family protein</fullName>
    </submittedName>
</protein>
<dbReference type="Pfam" id="PF07277">
    <property type="entry name" value="SapC"/>
    <property type="match status" value="1"/>
</dbReference>
<comment type="caution">
    <text evidence="1">The sequence shown here is derived from an EMBL/GenBank/DDBJ whole genome shotgun (WGS) entry which is preliminary data.</text>
</comment>
<organism evidence="1 2">
    <name type="scientific">Zestomonas insulae</name>
    <dbReference type="NCBI Taxonomy" id="2809017"/>
    <lineage>
        <taxon>Bacteria</taxon>
        <taxon>Pseudomonadati</taxon>
        <taxon>Pseudomonadota</taxon>
        <taxon>Gammaproteobacteria</taxon>
        <taxon>Pseudomonadales</taxon>
        <taxon>Pseudomonadaceae</taxon>
        <taxon>Zestomonas</taxon>
    </lineage>
</organism>
<name>A0ABS2IJG4_9GAMM</name>
<dbReference type="EMBL" id="JAFEUP010000007">
    <property type="protein sequence ID" value="MBM7063199.1"/>
    <property type="molecule type" value="Genomic_DNA"/>
</dbReference>
<dbReference type="InterPro" id="IPR010836">
    <property type="entry name" value="SapC"/>
</dbReference>